<dbReference type="KEGG" id="vg:55624501"/>
<evidence type="ECO:0000313" key="2">
    <source>
        <dbReference type="Proteomes" id="UP000423609"/>
    </source>
</evidence>
<dbReference type="GeneID" id="55624501"/>
<evidence type="ECO:0000313" key="1">
    <source>
        <dbReference type="EMBL" id="QGJ90102.1"/>
    </source>
</evidence>
<protein>
    <submittedName>
        <fullName evidence="1">Uncharacterized protein</fullName>
    </submittedName>
</protein>
<dbReference type="RefSeq" id="YP_009853815.1">
    <property type="nucleotide sequence ID" value="NC_048824.1"/>
</dbReference>
<proteinExistence type="predicted"/>
<dbReference type="Proteomes" id="UP000423609">
    <property type="component" value="Segment"/>
</dbReference>
<name>A0A649VDS2_9CAUD</name>
<organism evidence="1 2">
    <name type="scientific">Mycobacterium phage Indlulamithi</name>
    <dbReference type="NCBI Taxonomy" id="2656582"/>
    <lineage>
        <taxon>Viruses</taxon>
        <taxon>Duplodnaviria</taxon>
        <taxon>Heunggongvirae</taxon>
        <taxon>Uroviricota</taxon>
        <taxon>Caudoviricetes</taxon>
        <taxon>Indlulamithivirus</taxon>
        <taxon>Indlulamithivirus indlulamithi</taxon>
    </lineage>
</organism>
<accession>A0A649VDS2</accession>
<keyword evidence="2" id="KW-1185">Reference proteome</keyword>
<dbReference type="EMBL" id="MN585993">
    <property type="protein sequence ID" value="QGJ90102.1"/>
    <property type="molecule type" value="Genomic_DNA"/>
</dbReference>
<sequence>MSADKTIGVGQCRKCGRPASLYKTHVCYTCREIEKAEREDRLKSLAGMVSADAEQETITIPISEYEGLLRKAMKVKAIREKLDEYHIRKKLVSAHVTHDHLHRLRRKTLAEIYQLIIAKEV</sequence>
<gene>
    <name evidence="1" type="primary">64</name>
    <name evidence="1" type="ORF">PBI_INDLULAMITHI_64</name>
</gene>
<reference evidence="1 2" key="1">
    <citation type="submission" date="2019-10" db="EMBL/GenBank/DDBJ databases">
        <authorList>
            <person name="Garlena R.A."/>
            <person name="Russell D.A."/>
            <person name="Pope W.H."/>
            <person name="Jacobs-Sera D."/>
            <person name="Hatfull G.F."/>
        </authorList>
    </citation>
    <scope>NUCLEOTIDE SEQUENCE [LARGE SCALE GENOMIC DNA]</scope>
</reference>